<dbReference type="Gene3D" id="2.30.320.10">
    <property type="entry name" value="YwqG-like"/>
    <property type="match status" value="1"/>
</dbReference>
<proteinExistence type="predicted"/>
<accession>A0A6N8JA52</accession>
<reference evidence="1 2" key="1">
    <citation type="submission" date="2019-12" db="EMBL/GenBank/DDBJ databases">
        <title>The draft genomic sequence of strain Chitinophaga oryziterrae JCM 16595.</title>
        <authorList>
            <person name="Zhang X."/>
        </authorList>
    </citation>
    <scope>NUCLEOTIDE SEQUENCE [LARGE SCALE GENOMIC DNA]</scope>
    <source>
        <strain evidence="1 2">JCM 16595</strain>
    </source>
</reference>
<protein>
    <submittedName>
        <fullName evidence="1">DUF1963 domain-containing protein</fullName>
    </submittedName>
</protein>
<organism evidence="1 2">
    <name type="scientific">Chitinophaga oryziterrae</name>
    <dbReference type="NCBI Taxonomy" id="1031224"/>
    <lineage>
        <taxon>Bacteria</taxon>
        <taxon>Pseudomonadati</taxon>
        <taxon>Bacteroidota</taxon>
        <taxon>Chitinophagia</taxon>
        <taxon>Chitinophagales</taxon>
        <taxon>Chitinophagaceae</taxon>
        <taxon>Chitinophaga</taxon>
    </lineage>
</organism>
<dbReference type="InterPro" id="IPR035948">
    <property type="entry name" value="YwqG-like_sf"/>
</dbReference>
<dbReference type="SUPFAM" id="SSF103032">
    <property type="entry name" value="Hypothetical protein YwqG"/>
    <property type="match status" value="1"/>
</dbReference>
<sequence>MTLQILISRITRLPGRSLPEGQKSLLAVQFQNDEGLGWADGRSAQFFIRKKDLKNLNFKTCFSIGPRIKPDVIQS</sequence>
<dbReference type="OrthoDB" id="57088at2"/>
<dbReference type="Proteomes" id="UP000468388">
    <property type="component" value="Unassembled WGS sequence"/>
</dbReference>
<dbReference type="AlphaFoldDB" id="A0A6N8JA52"/>
<dbReference type="Pfam" id="PF09234">
    <property type="entry name" value="DUF1963"/>
    <property type="match status" value="1"/>
</dbReference>
<dbReference type="InterPro" id="IPR015315">
    <property type="entry name" value="DUF1963"/>
</dbReference>
<name>A0A6N8JA52_9BACT</name>
<keyword evidence="2" id="KW-1185">Reference proteome</keyword>
<evidence type="ECO:0000313" key="1">
    <source>
        <dbReference type="EMBL" id="MVT41378.1"/>
    </source>
</evidence>
<gene>
    <name evidence="1" type="ORF">GO495_12350</name>
</gene>
<dbReference type="RefSeq" id="WP_157300007.1">
    <property type="nucleotide sequence ID" value="NZ_BAAAZB010000025.1"/>
</dbReference>
<comment type="caution">
    <text evidence="1">The sequence shown here is derived from an EMBL/GenBank/DDBJ whole genome shotgun (WGS) entry which is preliminary data.</text>
</comment>
<dbReference type="EMBL" id="WRXO01000003">
    <property type="protein sequence ID" value="MVT41378.1"/>
    <property type="molecule type" value="Genomic_DNA"/>
</dbReference>
<evidence type="ECO:0000313" key="2">
    <source>
        <dbReference type="Proteomes" id="UP000468388"/>
    </source>
</evidence>